<dbReference type="InterPro" id="IPR008271">
    <property type="entry name" value="Ser/Thr_kinase_AS"/>
</dbReference>
<evidence type="ECO:0000256" key="6">
    <source>
        <dbReference type="ARBA" id="ARBA00022840"/>
    </source>
</evidence>
<dbReference type="PROSITE" id="PS50011">
    <property type="entry name" value="PROTEIN_KINASE_DOM"/>
    <property type="match status" value="1"/>
</dbReference>
<keyword evidence="2 10" id="KW-0723">Serine/threonine-protein kinase</keyword>
<dbReference type="InterPro" id="IPR011009">
    <property type="entry name" value="Kinase-like_dom_sf"/>
</dbReference>
<dbReference type="PROSITE" id="PS00108">
    <property type="entry name" value="PROTEIN_KINASE_ST"/>
    <property type="match status" value="1"/>
</dbReference>
<feature type="binding site" evidence="7">
    <location>
        <position position="57"/>
    </location>
    <ligand>
        <name>ATP</name>
        <dbReference type="ChEBI" id="CHEBI:30616"/>
    </ligand>
</feature>
<sequence length="398" mass="41704">MNTRDDDATVGYANSDDASTDRLVAGRYRLREVLGRGGMATVYRADDESLGRTVAVKLFHAGLAHAQDARRQRDETSLLASLNHPGLVTLFDAATDGDDAFLVMEFVDGDDLKNRMQVGALDSRSTALIGADVARALAYIHGRGVVHRDVKPANILLASDLDASKPTYAKLADFGIARLIDSTHLTATGSLIGTASFLSPEQAEGGEIGGASDIYSLALTLLECLTGNRAFPGTAVESTFARLNRDPVIPVELGPAWVELLTSATARTPAARPSAIEFAQRLQDLSATDATLVLPLFAAQPADGTQQTVRMAVGPNETVPMSSSAIPQRRARTVSSRARAIGIIAAAVIVISAGVGLWSLRPVDAGAGSGPSSVPVVYPATEGDLGVHLEQLQESVAP</sequence>
<dbReference type="EMBL" id="OCST01000003">
    <property type="protein sequence ID" value="SOE65538.1"/>
    <property type="molecule type" value="Genomic_DNA"/>
</dbReference>
<evidence type="ECO:0000256" key="8">
    <source>
        <dbReference type="SAM" id="Phobius"/>
    </source>
</evidence>
<dbReference type="RefSeq" id="WP_229671199.1">
    <property type="nucleotide sequence ID" value="NZ_BMLC01000001.1"/>
</dbReference>
<accession>A0A2C8ZKU5</accession>
<dbReference type="PANTHER" id="PTHR43289:SF6">
    <property type="entry name" value="SERINE_THREONINE-PROTEIN KINASE NEKL-3"/>
    <property type="match status" value="1"/>
</dbReference>
<evidence type="ECO:0000256" key="1">
    <source>
        <dbReference type="ARBA" id="ARBA00012513"/>
    </source>
</evidence>
<protein>
    <recommendedName>
        <fullName evidence="1">non-specific serine/threonine protein kinase</fullName>
        <ecNumber evidence="1">2.7.11.1</ecNumber>
    </recommendedName>
</protein>
<dbReference type="Pfam" id="PF00069">
    <property type="entry name" value="Pkinase"/>
    <property type="match status" value="1"/>
</dbReference>
<name>A0A2C8ZKU5_9MICO</name>
<reference evidence="10 11" key="1">
    <citation type="submission" date="2017-09" db="EMBL/GenBank/DDBJ databases">
        <authorList>
            <person name="Ehlers B."/>
            <person name="Leendertz F.H."/>
        </authorList>
    </citation>
    <scope>NUCLEOTIDE SEQUENCE [LARGE SCALE GENOMIC DNA]</scope>
    <source>
        <strain evidence="10 11">CGMCC 1.05381</strain>
    </source>
</reference>
<evidence type="ECO:0000313" key="10">
    <source>
        <dbReference type="EMBL" id="SOE65538.1"/>
    </source>
</evidence>
<gene>
    <name evidence="10" type="ORF">SAMN06296378_1575</name>
</gene>
<evidence type="ECO:0000259" key="9">
    <source>
        <dbReference type="PROSITE" id="PS50011"/>
    </source>
</evidence>
<dbReference type="SUPFAM" id="SSF56112">
    <property type="entry name" value="Protein kinase-like (PK-like)"/>
    <property type="match status" value="1"/>
</dbReference>
<dbReference type="AlphaFoldDB" id="A0A2C8ZKU5"/>
<keyword evidence="4 7" id="KW-0547">Nucleotide-binding</keyword>
<keyword evidence="8" id="KW-0472">Membrane</keyword>
<keyword evidence="11" id="KW-1185">Reference proteome</keyword>
<evidence type="ECO:0000256" key="2">
    <source>
        <dbReference type="ARBA" id="ARBA00022527"/>
    </source>
</evidence>
<proteinExistence type="predicted"/>
<dbReference type="CDD" id="cd14014">
    <property type="entry name" value="STKc_PknB_like"/>
    <property type="match status" value="1"/>
</dbReference>
<evidence type="ECO:0000256" key="5">
    <source>
        <dbReference type="ARBA" id="ARBA00022777"/>
    </source>
</evidence>
<dbReference type="PROSITE" id="PS00107">
    <property type="entry name" value="PROTEIN_KINASE_ATP"/>
    <property type="match status" value="1"/>
</dbReference>
<dbReference type="SMART" id="SM00220">
    <property type="entry name" value="S_TKc"/>
    <property type="match status" value="1"/>
</dbReference>
<keyword evidence="8" id="KW-0812">Transmembrane</keyword>
<keyword evidence="6 7" id="KW-0067">ATP-binding</keyword>
<evidence type="ECO:0000313" key="11">
    <source>
        <dbReference type="Proteomes" id="UP000219440"/>
    </source>
</evidence>
<feature type="domain" description="Protein kinase" evidence="9">
    <location>
        <begin position="28"/>
        <end position="297"/>
    </location>
</feature>
<feature type="transmembrane region" description="Helical" evidence="8">
    <location>
        <begin position="338"/>
        <end position="360"/>
    </location>
</feature>
<keyword evidence="8" id="KW-1133">Transmembrane helix</keyword>
<dbReference type="InterPro" id="IPR017441">
    <property type="entry name" value="Protein_kinase_ATP_BS"/>
</dbReference>
<dbReference type="PANTHER" id="PTHR43289">
    <property type="entry name" value="MITOGEN-ACTIVATED PROTEIN KINASE KINASE KINASE 20-RELATED"/>
    <property type="match status" value="1"/>
</dbReference>
<organism evidence="10 11">
    <name type="scientific">Salinibacterium xinjiangense</name>
    <dbReference type="NCBI Taxonomy" id="386302"/>
    <lineage>
        <taxon>Bacteria</taxon>
        <taxon>Bacillati</taxon>
        <taxon>Actinomycetota</taxon>
        <taxon>Actinomycetes</taxon>
        <taxon>Micrococcales</taxon>
        <taxon>Microbacteriaceae</taxon>
        <taxon>Salinibacterium</taxon>
    </lineage>
</organism>
<dbReference type="InterPro" id="IPR000719">
    <property type="entry name" value="Prot_kinase_dom"/>
</dbReference>
<keyword evidence="3" id="KW-0808">Transferase</keyword>
<dbReference type="EC" id="2.7.11.1" evidence="1"/>
<dbReference type="Gene3D" id="1.10.510.10">
    <property type="entry name" value="Transferase(Phosphotransferase) domain 1"/>
    <property type="match status" value="1"/>
</dbReference>
<dbReference type="Gene3D" id="3.30.200.20">
    <property type="entry name" value="Phosphorylase Kinase, domain 1"/>
    <property type="match status" value="1"/>
</dbReference>
<evidence type="ECO:0000256" key="7">
    <source>
        <dbReference type="PROSITE-ProRule" id="PRU10141"/>
    </source>
</evidence>
<evidence type="ECO:0000256" key="4">
    <source>
        <dbReference type="ARBA" id="ARBA00022741"/>
    </source>
</evidence>
<dbReference type="Proteomes" id="UP000219440">
    <property type="component" value="Unassembled WGS sequence"/>
</dbReference>
<keyword evidence="5 10" id="KW-0418">Kinase</keyword>
<dbReference type="GO" id="GO:0004674">
    <property type="term" value="F:protein serine/threonine kinase activity"/>
    <property type="evidence" value="ECO:0007669"/>
    <property type="project" value="UniProtKB-KW"/>
</dbReference>
<dbReference type="GO" id="GO:0005524">
    <property type="term" value="F:ATP binding"/>
    <property type="evidence" value="ECO:0007669"/>
    <property type="project" value="UniProtKB-UniRule"/>
</dbReference>
<evidence type="ECO:0000256" key="3">
    <source>
        <dbReference type="ARBA" id="ARBA00022679"/>
    </source>
</evidence>